<evidence type="ECO:0008006" key="3">
    <source>
        <dbReference type="Google" id="ProtNLM"/>
    </source>
</evidence>
<dbReference type="SUPFAM" id="SSF52172">
    <property type="entry name" value="CheY-like"/>
    <property type="match status" value="1"/>
</dbReference>
<proteinExistence type="predicted"/>
<evidence type="ECO:0000313" key="2">
    <source>
        <dbReference type="Proteomes" id="UP000597338"/>
    </source>
</evidence>
<evidence type="ECO:0000313" key="1">
    <source>
        <dbReference type="EMBL" id="GGC38377.1"/>
    </source>
</evidence>
<dbReference type="InterPro" id="IPR011006">
    <property type="entry name" value="CheY-like_superfamily"/>
</dbReference>
<reference evidence="2" key="1">
    <citation type="journal article" date="2019" name="Int. J. Syst. Evol. Microbiol.">
        <title>The Global Catalogue of Microorganisms (GCM) 10K type strain sequencing project: providing services to taxonomists for standard genome sequencing and annotation.</title>
        <authorList>
            <consortium name="The Broad Institute Genomics Platform"/>
            <consortium name="The Broad Institute Genome Sequencing Center for Infectious Disease"/>
            <person name="Wu L."/>
            <person name="Ma J."/>
        </authorList>
    </citation>
    <scope>NUCLEOTIDE SEQUENCE [LARGE SCALE GENOMIC DNA]</scope>
    <source>
        <strain evidence="2">CGMCC 1.15342</strain>
    </source>
</reference>
<keyword evidence="2" id="KW-1185">Reference proteome</keyword>
<sequence length="151" mass="17181">MLTKKAKRFQRPLDTAGLTQGRSGANVFGCILVENEYLAIEMMQEYIHTHENLLLLGTAQTLAELRHLTIKLKPEIIFLDLIIPSGGYRDFDYGMLPDHATVVVVSGIPLALYDKKHLLKNPIELPKPVSHESFNKCVERVIKERKREACR</sequence>
<protein>
    <recommendedName>
        <fullName evidence="3">Response regulatory domain-containing protein</fullName>
    </recommendedName>
</protein>
<dbReference type="Proteomes" id="UP000597338">
    <property type="component" value="Unassembled WGS sequence"/>
</dbReference>
<name>A0ABQ1MCB7_9SPHI</name>
<dbReference type="RefSeq" id="WP_188752569.1">
    <property type="nucleotide sequence ID" value="NZ_BMIK01000013.1"/>
</dbReference>
<organism evidence="1 2">
    <name type="scientific">Parapedobacter defluvii</name>
    <dbReference type="NCBI Taxonomy" id="2045106"/>
    <lineage>
        <taxon>Bacteria</taxon>
        <taxon>Pseudomonadati</taxon>
        <taxon>Bacteroidota</taxon>
        <taxon>Sphingobacteriia</taxon>
        <taxon>Sphingobacteriales</taxon>
        <taxon>Sphingobacteriaceae</taxon>
        <taxon>Parapedobacter</taxon>
    </lineage>
</organism>
<gene>
    <name evidence="1" type="ORF">GCM10011386_33090</name>
</gene>
<accession>A0ABQ1MCB7</accession>
<comment type="caution">
    <text evidence="1">The sequence shown here is derived from an EMBL/GenBank/DDBJ whole genome shotgun (WGS) entry which is preliminary data.</text>
</comment>
<dbReference type="EMBL" id="BMIK01000013">
    <property type="protein sequence ID" value="GGC38377.1"/>
    <property type="molecule type" value="Genomic_DNA"/>
</dbReference>